<feature type="transmembrane region" description="Helical" evidence="1">
    <location>
        <begin position="142"/>
        <end position="161"/>
    </location>
</feature>
<dbReference type="EMBL" id="JAKELO010000002">
    <property type="protein sequence ID" value="MDE4907465.1"/>
    <property type="molecule type" value="Genomic_DNA"/>
</dbReference>
<evidence type="ECO:0000313" key="3">
    <source>
        <dbReference type="Proteomes" id="UP001143747"/>
    </source>
</evidence>
<proteinExistence type="predicted"/>
<evidence type="ECO:0000313" key="2">
    <source>
        <dbReference type="EMBL" id="MDE4907465.1"/>
    </source>
</evidence>
<protein>
    <recommendedName>
        <fullName evidence="4">Transposase</fullName>
    </recommendedName>
</protein>
<evidence type="ECO:0008006" key="4">
    <source>
        <dbReference type="Google" id="ProtNLM"/>
    </source>
</evidence>
<dbReference type="PANTHER" id="PTHR34614">
    <property type="match status" value="1"/>
</dbReference>
<dbReference type="PANTHER" id="PTHR34614:SF2">
    <property type="entry name" value="TRANSPOSASE IS4-LIKE DOMAIN-CONTAINING PROTEIN"/>
    <property type="match status" value="1"/>
</dbReference>
<dbReference type="Proteomes" id="UP001143747">
    <property type="component" value="Unassembled WGS sequence"/>
</dbReference>
<keyword evidence="3" id="KW-1185">Reference proteome</keyword>
<name>A0A9Q4PV02_9EURY</name>
<keyword evidence="1" id="KW-1133">Transmembrane helix</keyword>
<keyword evidence="1" id="KW-0812">Transmembrane</keyword>
<organism evidence="2 3">
    <name type="scientific">Methanogenium marinum</name>
    <dbReference type="NCBI Taxonomy" id="348610"/>
    <lineage>
        <taxon>Archaea</taxon>
        <taxon>Methanobacteriati</taxon>
        <taxon>Methanobacteriota</taxon>
        <taxon>Stenosarchaea group</taxon>
        <taxon>Methanomicrobia</taxon>
        <taxon>Methanomicrobiales</taxon>
        <taxon>Methanomicrobiaceae</taxon>
        <taxon>Methanogenium</taxon>
    </lineage>
</organism>
<sequence>MKFEKTSSVNYLFFSKKLQKEQLESRARKVVRQIKEAKEIQESIDKNKALPKRFRINNLFIDVDHSIKTKRVELTEDDAVKLLEDTFINGREGFFCLKSSKNLTLTEVLLTDRKKDPIEIIFHSLKNEIEIKPLRLWTDNSIYGAILIRFIVQLFVSLIWFEIPELKHTSTKFIKKSLYDLTVTVDSWKRKTKTYIYSNYDAINTMILSHNWGNL</sequence>
<comment type="caution">
    <text evidence="2">The sequence shown here is derived from an EMBL/GenBank/DDBJ whole genome shotgun (WGS) entry which is preliminary data.</text>
</comment>
<reference evidence="2" key="1">
    <citation type="submission" date="2022-01" db="EMBL/GenBank/DDBJ databases">
        <title>Draft genome of Methanogenium marinum DSM 15558.</title>
        <authorList>
            <person name="Chen S.-C."/>
            <person name="You Y.-T."/>
        </authorList>
    </citation>
    <scope>NUCLEOTIDE SEQUENCE</scope>
    <source>
        <strain evidence="2">DSM 15558</strain>
    </source>
</reference>
<evidence type="ECO:0000256" key="1">
    <source>
        <dbReference type="SAM" id="Phobius"/>
    </source>
</evidence>
<keyword evidence="1" id="KW-0472">Membrane</keyword>
<gene>
    <name evidence="2" type="ORF">L0665_02380</name>
</gene>
<dbReference type="RefSeq" id="WP_274924116.1">
    <property type="nucleotide sequence ID" value="NZ_JAKELO010000002.1"/>
</dbReference>
<dbReference type="AlphaFoldDB" id="A0A9Q4PV02"/>
<accession>A0A9Q4PV02</accession>